<reference evidence="2" key="1">
    <citation type="journal article" date="2019" name="Int. J. Syst. Evol. Microbiol.">
        <title>The Global Catalogue of Microorganisms (GCM) 10K type strain sequencing project: providing services to taxonomists for standard genome sequencing and annotation.</title>
        <authorList>
            <consortium name="The Broad Institute Genomics Platform"/>
            <consortium name="The Broad Institute Genome Sequencing Center for Infectious Disease"/>
            <person name="Wu L."/>
            <person name="Ma J."/>
        </authorList>
    </citation>
    <scope>NUCLEOTIDE SEQUENCE [LARGE SCALE GENOMIC DNA]</scope>
    <source>
        <strain evidence="2">ZS-35-S2</strain>
    </source>
</reference>
<protein>
    <submittedName>
        <fullName evidence="1">Transcriptional regulator</fullName>
    </submittedName>
</protein>
<name>A0ABW5CMY3_9HYPH</name>
<gene>
    <name evidence="1" type="ORF">ACFSKQ_07770</name>
</gene>
<sequence length="79" mass="8740">MGDLLLSPDLEARIESLARRSRRSAAEVVADALVNGHSLDWQEDFLRRVGEGIEAADAGRFASEEELSRVRGKYGSRHS</sequence>
<dbReference type="EMBL" id="JBHUIJ010000008">
    <property type="protein sequence ID" value="MFD2237362.1"/>
    <property type="molecule type" value="Genomic_DNA"/>
</dbReference>
<comment type="caution">
    <text evidence="1">The sequence shown here is derived from an EMBL/GenBank/DDBJ whole genome shotgun (WGS) entry which is preliminary data.</text>
</comment>
<dbReference type="Proteomes" id="UP001597371">
    <property type="component" value="Unassembled WGS sequence"/>
</dbReference>
<evidence type="ECO:0000313" key="1">
    <source>
        <dbReference type="EMBL" id="MFD2237362.1"/>
    </source>
</evidence>
<dbReference type="RefSeq" id="WP_209736969.1">
    <property type="nucleotide sequence ID" value="NZ_CP072611.1"/>
</dbReference>
<accession>A0ABW5CMY3</accession>
<keyword evidence="2" id="KW-1185">Reference proteome</keyword>
<evidence type="ECO:0000313" key="2">
    <source>
        <dbReference type="Proteomes" id="UP001597371"/>
    </source>
</evidence>
<proteinExistence type="predicted"/>
<organism evidence="1 2">
    <name type="scientific">Aureimonas populi</name>
    <dbReference type="NCBI Taxonomy" id="1701758"/>
    <lineage>
        <taxon>Bacteria</taxon>
        <taxon>Pseudomonadati</taxon>
        <taxon>Pseudomonadota</taxon>
        <taxon>Alphaproteobacteria</taxon>
        <taxon>Hyphomicrobiales</taxon>
        <taxon>Aurantimonadaceae</taxon>
        <taxon>Aureimonas</taxon>
    </lineage>
</organism>